<keyword evidence="4" id="KW-1185">Reference proteome</keyword>
<feature type="coiled-coil region" evidence="1">
    <location>
        <begin position="33"/>
        <end position="67"/>
    </location>
</feature>
<evidence type="ECO:0000313" key="4">
    <source>
        <dbReference type="Proteomes" id="UP000622317"/>
    </source>
</evidence>
<comment type="caution">
    <text evidence="3">The sequence shown here is derived from an EMBL/GenBank/DDBJ whole genome shotgun (WGS) entry which is preliminary data.</text>
</comment>
<keyword evidence="2" id="KW-0812">Transmembrane</keyword>
<dbReference type="AlphaFoldDB" id="A0A927F937"/>
<protein>
    <submittedName>
        <fullName evidence="3">Septum formation initiator family protein</fullName>
    </submittedName>
</protein>
<reference evidence="3" key="1">
    <citation type="submission" date="2020-09" db="EMBL/GenBank/DDBJ databases">
        <title>Pelagicoccus enzymogenes sp. nov. with an EPS production, isolated from marine sediment.</title>
        <authorList>
            <person name="Feng X."/>
        </authorList>
    </citation>
    <scope>NUCLEOTIDE SEQUENCE</scope>
    <source>
        <strain evidence="3">NFK12</strain>
    </source>
</reference>
<evidence type="ECO:0000313" key="3">
    <source>
        <dbReference type="EMBL" id="MBD5780594.1"/>
    </source>
</evidence>
<accession>A0A927F937</accession>
<evidence type="ECO:0000256" key="2">
    <source>
        <dbReference type="SAM" id="Phobius"/>
    </source>
</evidence>
<evidence type="ECO:0000256" key="1">
    <source>
        <dbReference type="SAM" id="Coils"/>
    </source>
</evidence>
<dbReference type="Proteomes" id="UP000622317">
    <property type="component" value="Unassembled WGS sequence"/>
</dbReference>
<dbReference type="InterPro" id="IPR007060">
    <property type="entry name" value="FtsL/DivIC"/>
</dbReference>
<dbReference type="Pfam" id="PF04977">
    <property type="entry name" value="DivIC"/>
    <property type="match status" value="1"/>
</dbReference>
<sequence>MTARRFTNLFFAVLFIGAGIFAAAFLYRDYQHLDNLRSENTVLSKRHDALEDESSKREAQLKSLQGDPEYVESVIRTKLNYAKDGELIFRFER</sequence>
<feature type="transmembrane region" description="Helical" evidence="2">
    <location>
        <begin position="6"/>
        <end position="27"/>
    </location>
</feature>
<gene>
    <name evidence="3" type="ORF">IEN85_13920</name>
</gene>
<organism evidence="3 4">
    <name type="scientific">Pelagicoccus enzymogenes</name>
    <dbReference type="NCBI Taxonomy" id="2773457"/>
    <lineage>
        <taxon>Bacteria</taxon>
        <taxon>Pseudomonadati</taxon>
        <taxon>Verrucomicrobiota</taxon>
        <taxon>Opitutia</taxon>
        <taxon>Puniceicoccales</taxon>
        <taxon>Pelagicoccaceae</taxon>
        <taxon>Pelagicoccus</taxon>
    </lineage>
</organism>
<keyword evidence="2" id="KW-0472">Membrane</keyword>
<name>A0A927F937_9BACT</name>
<dbReference type="RefSeq" id="WP_191617690.1">
    <property type="nucleotide sequence ID" value="NZ_JACYFG010000036.1"/>
</dbReference>
<keyword evidence="1" id="KW-0175">Coiled coil</keyword>
<dbReference type="EMBL" id="JACYFG010000036">
    <property type="protein sequence ID" value="MBD5780594.1"/>
    <property type="molecule type" value="Genomic_DNA"/>
</dbReference>
<keyword evidence="2" id="KW-1133">Transmembrane helix</keyword>
<proteinExistence type="predicted"/>